<keyword evidence="3" id="KW-0813">Transport</keyword>
<sequence>MMRQLRRTRWHRSAAWTGSLVALGILAAACGSSSGASTSSSAATGLPANYASFALHSGDTFSWVLPLPNQANYEPWDQNAEYGMYRPLYVAGNGSSPTIDEATSMANPPTYNATDTQVTVTLKPWKWSDGTPVTARDVQFFFNIYRANKANIATYVPGNFPDNVASFTVDSPTSFTLTLTHPVNPTWFTDNELTDVVPLPQQVWDRTSPGGKVGNYDETTAGAVAVFKFLTKQSNDLSTYATNPLWQVVDGPWKLQSYDPTTGRTVFARNDAFTGPDKPKLAGYALESFPSQTAEVNALRSGQLTYGYLPISDYKLESSLSKSGYTIAPWVTDYVQWAELGYTSPKYGPLVKQLYIRQALQHLVDEPLYMSQALHGYGQFTYGPVPNIPGSPYVTATEQTDPDPYSTAAAKSLLLAHGWTLGSQGVMVCSNPGTAANQCGAGISKGEALNLLFMYQSGTPTLAAQVEAFATAAKQAGVGISLDPQTQSTMFSIGGVCPSAGPCNWGIILYRTFLWNYGQGDVLPTGGQMFGKGNYWGGGYSDPTAQSLIDETHTQPGLSALFAYENYISRQVAALWFPTWDWQISVVSNKLHGWNPQQIFGNPTPSRWYF</sequence>
<comment type="subcellular location">
    <subcellularLocation>
        <location evidence="1">Cell envelope</location>
    </subcellularLocation>
</comment>
<dbReference type="InterPro" id="IPR039424">
    <property type="entry name" value="SBP_5"/>
</dbReference>
<accession>C7LYM3</accession>
<gene>
    <name evidence="7" type="ordered locus">Afer_0886</name>
</gene>
<dbReference type="HOGENOM" id="CLU_017028_8_1_11"/>
<evidence type="ECO:0000256" key="2">
    <source>
        <dbReference type="ARBA" id="ARBA00005695"/>
    </source>
</evidence>
<evidence type="ECO:0000313" key="7">
    <source>
        <dbReference type="EMBL" id="ACU53831.1"/>
    </source>
</evidence>
<dbReference type="GO" id="GO:1904680">
    <property type="term" value="F:peptide transmembrane transporter activity"/>
    <property type="evidence" value="ECO:0007669"/>
    <property type="project" value="TreeGrafter"/>
</dbReference>
<dbReference type="Gene3D" id="3.90.76.10">
    <property type="entry name" value="Dipeptide-binding Protein, Domain 1"/>
    <property type="match status" value="1"/>
</dbReference>
<feature type="domain" description="Solute-binding protein family 5" evidence="6">
    <location>
        <begin position="109"/>
        <end position="487"/>
    </location>
</feature>
<dbReference type="eggNOG" id="COG0747">
    <property type="taxonomic scope" value="Bacteria"/>
</dbReference>
<name>C7LYM3_ACIFD</name>
<feature type="chain" id="PRO_5039551637" evidence="5">
    <location>
        <begin position="28"/>
        <end position="610"/>
    </location>
</feature>
<dbReference type="InterPro" id="IPR000914">
    <property type="entry name" value="SBP_5_dom"/>
</dbReference>
<evidence type="ECO:0000259" key="6">
    <source>
        <dbReference type="Pfam" id="PF00496"/>
    </source>
</evidence>
<dbReference type="PANTHER" id="PTHR30290:SF10">
    <property type="entry name" value="PERIPLASMIC OLIGOPEPTIDE-BINDING PROTEIN-RELATED"/>
    <property type="match status" value="1"/>
</dbReference>
<dbReference type="Gene3D" id="3.10.105.10">
    <property type="entry name" value="Dipeptide-binding Protein, Domain 3"/>
    <property type="match status" value="1"/>
</dbReference>
<evidence type="ECO:0000256" key="3">
    <source>
        <dbReference type="ARBA" id="ARBA00022448"/>
    </source>
</evidence>
<protein>
    <submittedName>
        <fullName evidence="7">Extracellular solute-binding protein family 5</fullName>
    </submittedName>
</protein>
<evidence type="ECO:0000313" key="8">
    <source>
        <dbReference type="Proteomes" id="UP000000771"/>
    </source>
</evidence>
<dbReference type="STRING" id="525909.Afer_0886"/>
<dbReference type="SUPFAM" id="SSF53850">
    <property type="entry name" value="Periplasmic binding protein-like II"/>
    <property type="match status" value="1"/>
</dbReference>
<dbReference type="AlphaFoldDB" id="C7LYM3"/>
<dbReference type="Pfam" id="PF00496">
    <property type="entry name" value="SBP_bac_5"/>
    <property type="match status" value="1"/>
</dbReference>
<dbReference type="EMBL" id="CP001631">
    <property type="protein sequence ID" value="ACU53831.1"/>
    <property type="molecule type" value="Genomic_DNA"/>
</dbReference>
<dbReference type="PANTHER" id="PTHR30290">
    <property type="entry name" value="PERIPLASMIC BINDING COMPONENT OF ABC TRANSPORTER"/>
    <property type="match status" value="1"/>
</dbReference>
<dbReference type="Proteomes" id="UP000000771">
    <property type="component" value="Chromosome"/>
</dbReference>
<organism evidence="7 8">
    <name type="scientific">Acidimicrobium ferrooxidans (strain DSM 10331 / JCM 15462 / NBRC 103882 / ICP)</name>
    <dbReference type="NCBI Taxonomy" id="525909"/>
    <lineage>
        <taxon>Bacteria</taxon>
        <taxon>Bacillati</taxon>
        <taxon>Actinomycetota</taxon>
        <taxon>Acidimicrobiia</taxon>
        <taxon>Acidimicrobiales</taxon>
        <taxon>Acidimicrobiaceae</taxon>
        <taxon>Acidimicrobium</taxon>
    </lineage>
</organism>
<evidence type="ECO:0000256" key="5">
    <source>
        <dbReference type="SAM" id="SignalP"/>
    </source>
</evidence>
<dbReference type="RefSeq" id="WP_015798320.1">
    <property type="nucleotide sequence ID" value="NC_013124.1"/>
</dbReference>
<reference evidence="7 8" key="1">
    <citation type="journal article" date="2009" name="Stand. Genomic Sci.">
        <title>Complete genome sequence of Acidimicrobium ferrooxidans type strain (ICP).</title>
        <authorList>
            <person name="Clum A."/>
            <person name="Nolan M."/>
            <person name="Lang E."/>
            <person name="Glavina Del Rio T."/>
            <person name="Tice H."/>
            <person name="Copeland A."/>
            <person name="Cheng J.F."/>
            <person name="Lucas S."/>
            <person name="Chen F."/>
            <person name="Bruce D."/>
            <person name="Goodwin L."/>
            <person name="Pitluck S."/>
            <person name="Ivanova N."/>
            <person name="Mavrommatis K."/>
            <person name="Mikhailova N."/>
            <person name="Pati A."/>
            <person name="Chen A."/>
            <person name="Palaniappan K."/>
            <person name="Goker M."/>
            <person name="Spring S."/>
            <person name="Land M."/>
            <person name="Hauser L."/>
            <person name="Chang Y.J."/>
            <person name="Jeffries C.C."/>
            <person name="Chain P."/>
            <person name="Bristow J."/>
            <person name="Eisen J.A."/>
            <person name="Markowitz V."/>
            <person name="Hugenholtz P."/>
            <person name="Kyrpides N.C."/>
            <person name="Klenk H.P."/>
            <person name="Lapidus A."/>
        </authorList>
    </citation>
    <scope>NUCLEOTIDE SEQUENCE [LARGE SCALE GENOMIC DNA]</scope>
    <source>
        <strain evidence="8">DSM 10331 / JCM 15462 / NBRC 103882 / ICP</strain>
    </source>
</reference>
<feature type="signal peptide" evidence="5">
    <location>
        <begin position="1"/>
        <end position="27"/>
    </location>
</feature>
<comment type="similarity">
    <text evidence="2">Belongs to the bacterial solute-binding protein 5 family.</text>
</comment>
<dbReference type="PROSITE" id="PS51257">
    <property type="entry name" value="PROKAR_LIPOPROTEIN"/>
    <property type="match status" value="1"/>
</dbReference>
<keyword evidence="4 5" id="KW-0732">Signal</keyword>
<dbReference type="GO" id="GO:0015833">
    <property type="term" value="P:peptide transport"/>
    <property type="evidence" value="ECO:0007669"/>
    <property type="project" value="TreeGrafter"/>
</dbReference>
<evidence type="ECO:0000256" key="1">
    <source>
        <dbReference type="ARBA" id="ARBA00004196"/>
    </source>
</evidence>
<evidence type="ECO:0000256" key="4">
    <source>
        <dbReference type="ARBA" id="ARBA00022729"/>
    </source>
</evidence>
<dbReference type="GO" id="GO:0030313">
    <property type="term" value="C:cell envelope"/>
    <property type="evidence" value="ECO:0007669"/>
    <property type="project" value="UniProtKB-SubCell"/>
</dbReference>
<keyword evidence="8" id="KW-1185">Reference proteome</keyword>
<proteinExistence type="inferred from homology"/>
<dbReference type="KEGG" id="afo:Afer_0886"/>
<dbReference type="Gene3D" id="3.40.190.10">
    <property type="entry name" value="Periplasmic binding protein-like II"/>
    <property type="match status" value="1"/>
</dbReference>